<sequence>MANTRSGKDTSKPTGVDKNTNARKTREKDEIAAQKRKIEDKRKQRQQELESLRNDLLAAGSQLNGPPLTEDERAELENRHKNIKEAIQSTEAYGDHTGFFFSMRSEVGGPHLQL</sequence>
<dbReference type="OrthoDB" id="4478402at2759"/>
<gene>
    <name evidence="2" type="ORF">AKAW2_50465A</name>
</gene>
<dbReference type="AlphaFoldDB" id="A0A7R7WBZ2"/>
<evidence type="ECO:0000313" key="2">
    <source>
        <dbReference type="EMBL" id="BCS00124.1"/>
    </source>
</evidence>
<proteinExistence type="predicted"/>
<dbReference type="KEGG" id="aluc:AKAW2_50465A"/>
<dbReference type="Proteomes" id="UP000661280">
    <property type="component" value="Chromosome 5"/>
</dbReference>
<feature type="compositionally biased region" description="Basic and acidic residues" evidence="1">
    <location>
        <begin position="24"/>
        <end position="53"/>
    </location>
</feature>
<dbReference type="GeneID" id="64961445"/>
<evidence type="ECO:0000256" key="1">
    <source>
        <dbReference type="SAM" id="MobiDB-lite"/>
    </source>
</evidence>
<accession>A0A7R7WBZ2</accession>
<dbReference type="EMBL" id="AP024429">
    <property type="protein sequence ID" value="BCS00124.1"/>
    <property type="molecule type" value="Genomic_DNA"/>
</dbReference>
<reference evidence="2" key="1">
    <citation type="submission" date="2021-01" db="EMBL/GenBank/DDBJ databases">
        <authorList>
            <consortium name="Aspergillus luchuensis mut. kawachii IFO 4304 genome sequencing consortium"/>
            <person name="Kazuki M."/>
            <person name="Futagami T."/>
        </authorList>
    </citation>
    <scope>NUCLEOTIDE SEQUENCE</scope>
    <source>
        <strain evidence="2">IFO 4308</strain>
    </source>
</reference>
<evidence type="ECO:0000313" key="3">
    <source>
        <dbReference type="Proteomes" id="UP000661280"/>
    </source>
</evidence>
<protein>
    <submittedName>
        <fullName evidence="2">Uncharacterized protein</fullName>
    </submittedName>
</protein>
<keyword evidence="3" id="KW-1185">Reference proteome</keyword>
<feature type="compositionally biased region" description="Basic and acidic residues" evidence="1">
    <location>
        <begin position="1"/>
        <end position="11"/>
    </location>
</feature>
<reference evidence="2" key="2">
    <citation type="submission" date="2021-02" db="EMBL/GenBank/DDBJ databases">
        <title>Aspergillus luchuensis mut. kawachii IFO 4304 genome sequence.</title>
        <authorList>
            <person name="Mori K."/>
            <person name="Kadooka C."/>
            <person name="Goto M."/>
            <person name="Futagami T."/>
        </authorList>
    </citation>
    <scope>NUCLEOTIDE SEQUENCE</scope>
    <source>
        <strain evidence="2">IFO 4308</strain>
    </source>
</reference>
<name>A0A7R7WBZ2_ASPKA</name>
<dbReference type="RefSeq" id="XP_041543886.1">
    <property type="nucleotide sequence ID" value="XM_041690286.1"/>
</dbReference>
<organism evidence="2 3">
    <name type="scientific">Aspergillus kawachii</name>
    <name type="common">White koji mold</name>
    <name type="synonym">Aspergillus awamori var. kawachi</name>
    <dbReference type="NCBI Taxonomy" id="1069201"/>
    <lineage>
        <taxon>Eukaryota</taxon>
        <taxon>Fungi</taxon>
        <taxon>Dikarya</taxon>
        <taxon>Ascomycota</taxon>
        <taxon>Pezizomycotina</taxon>
        <taxon>Eurotiomycetes</taxon>
        <taxon>Eurotiomycetidae</taxon>
        <taxon>Eurotiales</taxon>
        <taxon>Aspergillaceae</taxon>
        <taxon>Aspergillus</taxon>
        <taxon>Aspergillus subgen. Circumdati</taxon>
    </lineage>
</organism>
<feature type="region of interest" description="Disordered" evidence="1">
    <location>
        <begin position="1"/>
        <end position="79"/>
    </location>
</feature>